<gene>
    <name evidence="2" type="ORF">UCDDS831_g00840</name>
</gene>
<reference evidence="2 3" key="1">
    <citation type="submission" date="2015-03" db="EMBL/GenBank/DDBJ databases">
        <authorList>
            <person name="Morales-Cruz A."/>
            <person name="Amrine K.C."/>
            <person name="Cantu D."/>
        </authorList>
    </citation>
    <scope>NUCLEOTIDE SEQUENCE [LARGE SCALE GENOMIC DNA]</scope>
    <source>
        <strain evidence="2">DS831</strain>
    </source>
</reference>
<evidence type="ECO:0000313" key="3">
    <source>
        <dbReference type="Proteomes" id="UP000034182"/>
    </source>
</evidence>
<dbReference type="Gene3D" id="2.120.10.30">
    <property type="entry name" value="TolB, C-terminal domain"/>
    <property type="match status" value="3"/>
</dbReference>
<dbReference type="Proteomes" id="UP000034182">
    <property type="component" value="Unassembled WGS sequence"/>
</dbReference>
<protein>
    <submittedName>
        <fullName evidence="2">Putative six-bladed beta-propellerlike protein</fullName>
    </submittedName>
</protein>
<reference evidence="2 3" key="2">
    <citation type="submission" date="2015-05" db="EMBL/GenBank/DDBJ databases">
        <title>Distinctive expansion of gene families associated with plant cell wall degradation and secondary metabolism in the genomes of grapevine trunk pathogens.</title>
        <authorList>
            <person name="Lawrence D.P."/>
            <person name="Travadon R."/>
            <person name="Rolshausen P.E."/>
            <person name="Baumgartner K."/>
        </authorList>
    </citation>
    <scope>NUCLEOTIDE SEQUENCE [LARGE SCALE GENOMIC DNA]</scope>
    <source>
        <strain evidence="2">DS831</strain>
    </source>
</reference>
<keyword evidence="1" id="KW-0732">Signal</keyword>
<dbReference type="PANTHER" id="PTHR32161">
    <property type="entry name" value="DPP6 N-TERMINAL DOMAIN-LIKE PROTEIN"/>
    <property type="match status" value="1"/>
</dbReference>
<evidence type="ECO:0000313" key="2">
    <source>
        <dbReference type="EMBL" id="KKY27437.1"/>
    </source>
</evidence>
<dbReference type="Pfam" id="PF07676">
    <property type="entry name" value="PD40"/>
    <property type="match status" value="8"/>
</dbReference>
<dbReference type="EMBL" id="LAQI01000021">
    <property type="protein sequence ID" value="KKY27437.1"/>
    <property type="molecule type" value="Genomic_DNA"/>
</dbReference>
<dbReference type="InterPro" id="IPR011659">
    <property type="entry name" value="WD40"/>
</dbReference>
<dbReference type="InterPro" id="IPR011042">
    <property type="entry name" value="6-blade_b-propeller_TolB-like"/>
</dbReference>
<dbReference type="SUPFAM" id="SSF82171">
    <property type="entry name" value="DPP6 N-terminal domain-like"/>
    <property type="match status" value="1"/>
</dbReference>
<accession>A0A0G2EXV8</accession>
<feature type="signal peptide" evidence="1">
    <location>
        <begin position="1"/>
        <end position="20"/>
    </location>
</feature>
<comment type="caution">
    <text evidence="2">The sequence shown here is derived from an EMBL/GenBank/DDBJ whole genome shotgun (WGS) entry which is preliminary data.</text>
</comment>
<sequence length="660" mass="71576">MQLLTTLSLFGLGAMNLAHAMPQGGHHSDLSLENEFGSSMMQQAHSARGLPAASGKKGVLFMNRIAPSTSELYIAAADGSNERKLLGNSSAYDYHASFSPDGQWITFTTERNGDGNADLYRVRWDGSRADASSLQKIAATSAVEDAGAVSPDGTKVAYVSTADGYRANVWVQDLATGESYNLTNTPAVAGDASLPDGHFRPAWSPDGEWLAFSSDRNTAWRGHGNGTGWEHTQELSVYVMRAADGSGFRRLATKPGYCLGSPKWSPDGARVAYYEVTTENTWGAHRPESVAGVVSQIVSVDFETGADRVEHTSGSGLKMFPQYVDDGVLGFLVKGGDDEGLNYTAYGSGRAQVRATVRSPAWSPDGSTVVYEKVGFTARPMEKPLYSWDGEWEYRFTDVFPQLSLQGKLVITQKQLGNSSIVSMDPDGTGEKVVFDSSATGEVNASLVAQGLAGAFQPAWSPDGEWVAFGLGQWFQARATGKAKVYRATANGSYYEALTDGTVHSGFPSYSADGRYIVFREWGVRYGLRIIDLTDKSVRYLTNATDNLPGWSPDGERIVFTRKTSSTNFDICTIRPDGSDLRTLTSSGANDAHAVWSADGRILYSTGMYGFRDEAAIYDQTFQPYGQIMSMNADGSNKTMLTDSLWEDSMPLYVPNEYLV</sequence>
<proteinExistence type="predicted"/>
<evidence type="ECO:0000256" key="1">
    <source>
        <dbReference type="SAM" id="SignalP"/>
    </source>
</evidence>
<dbReference type="PANTHER" id="PTHR32161:SF8">
    <property type="entry name" value="DPP6 N-TERMINAL DOMAIN-LIKE PROTEIN"/>
    <property type="match status" value="1"/>
</dbReference>
<feature type="chain" id="PRO_5002543622" evidence="1">
    <location>
        <begin position="21"/>
        <end position="660"/>
    </location>
</feature>
<organism evidence="2 3">
    <name type="scientific">Diplodia seriata</name>
    <dbReference type="NCBI Taxonomy" id="420778"/>
    <lineage>
        <taxon>Eukaryota</taxon>
        <taxon>Fungi</taxon>
        <taxon>Dikarya</taxon>
        <taxon>Ascomycota</taxon>
        <taxon>Pezizomycotina</taxon>
        <taxon>Dothideomycetes</taxon>
        <taxon>Dothideomycetes incertae sedis</taxon>
        <taxon>Botryosphaeriales</taxon>
        <taxon>Botryosphaeriaceae</taxon>
        <taxon>Diplodia</taxon>
    </lineage>
</organism>
<name>A0A0G2EXV8_9PEZI</name>
<dbReference type="AlphaFoldDB" id="A0A0G2EXV8"/>
<dbReference type="Gene3D" id="2.120.10.60">
    <property type="entry name" value="Tricorn protease N-terminal domain"/>
    <property type="match status" value="1"/>
</dbReference>